<organism evidence="3 4">
    <name type="scientific">Lentinus brumalis</name>
    <dbReference type="NCBI Taxonomy" id="2498619"/>
    <lineage>
        <taxon>Eukaryota</taxon>
        <taxon>Fungi</taxon>
        <taxon>Dikarya</taxon>
        <taxon>Basidiomycota</taxon>
        <taxon>Agaricomycotina</taxon>
        <taxon>Agaricomycetes</taxon>
        <taxon>Polyporales</taxon>
        <taxon>Polyporaceae</taxon>
        <taxon>Lentinus</taxon>
    </lineage>
</organism>
<feature type="transmembrane region" description="Helical" evidence="1">
    <location>
        <begin position="122"/>
        <end position="143"/>
    </location>
</feature>
<sequence length="401" mass="45283">MRNFSLFSSSHSPSPRHSFLASQLNLALTTEWGNMGSVDPVAAANEQRQLLITFYVGVASFTILVWDHLLTLNDEVKYIWRRRKGPLIWLFLLNRYLTPLGFIVNLFAYFSDLFSESTCERFVRYEGSMTVIGINTAALMMLLRVYAMYNQQRSVVAFVAAVFALELGTNAWLLTYGVAVRHTPGIHEKACTMVFDTSRINTAFAAASAWLPLLYDTIVLVLTVRRTYALVRYPNVARTMRLLLKEGVFYYSIIFCITLVLTLMIVLAPAGLKNVMAQTEYLMTVAMMSRITLHLKKEAHRGPNPLGYDTDELTSSTVSQAGTRTPIAFGYPWQRPSMAVSPVNISVQEHSVTYDDCGEEVQPQRASHWTSRHVRRSASVEGEEWFEFTTLSKPGDSPRTP</sequence>
<feature type="transmembrane region" description="Helical" evidence="1">
    <location>
        <begin position="248"/>
        <end position="269"/>
    </location>
</feature>
<accession>A0A371DLF9</accession>
<keyword evidence="1" id="KW-0812">Transmembrane</keyword>
<feature type="transmembrane region" description="Helical" evidence="1">
    <location>
        <begin position="49"/>
        <end position="66"/>
    </location>
</feature>
<reference evidence="3 4" key="1">
    <citation type="journal article" date="2018" name="Biotechnol. Biofuels">
        <title>Integrative visual omics of the white-rot fungus Polyporus brumalis exposes the biotechnological potential of its oxidative enzymes for delignifying raw plant biomass.</title>
        <authorList>
            <person name="Miyauchi S."/>
            <person name="Rancon A."/>
            <person name="Drula E."/>
            <person name="Hage H."/>
            <person name="Chaduli D."/>
            <person name="Favel A."/>
            <person name="Grisel S."/>
            <person name="Henrissat B."/>
            <person name="Herpoel-Gimbert I."/>
            <person name="Ruiz-Duenas F.J."/>
            <person name="Chevret D."/>
            <person name="Hainaut M."/>
            <person name="Lin J."/>
            <person name="Wang M."/>
            <person name="Pangilinan J."/>
            <person name="Lipzen A."/>
            <person name="Lesage-Meessen L."/>
            <person name="Navarro D."/>
            <person name="Riley R."/>
            <person name="Grigoriev I.V."/>
            <person name="Zhou S."/>
            <person name="Raouche S."/>
            <person name="Rosso M.N."/>
        </authorList>
    </citation>
    <scope>NUCLEOTIDE SEQUENCE [LARGE SCALE GENOMIC DNA]</scope>
    <source>
        <strain evidence="3 4">BRFM 1820</strain>
    </source>
</reference>
<proteinExistence type="predicted"/>
<evidence type="ECO:0000256" key="1">
    <source>
        <dbReference type="SAM" id="Phobius"/>
    </source>
</evidence>
<keyword evidence="1" id="KW-1133">Transmembrane helix</keyword>
<dbReference type="EMBL" id="KZ857387">
    <property type="protein sequence ID" value="RDX53367.1"/>
    <property type="molecule type" value="Genomic_DNA"/>
</dbReference>
<feature type="transmembrane region" description="Helical" evidence="1">
    <location>
        <begin position="203"/>
        <end position="224"/>
    </location>
</feature>
<evidence type="ECO:0000259" key="2">
    <source>
        <dbReference type="Pfam" id="PF20151"/>
    </source>
</evidence>
<gene>
    <name evidence="3" type="ORF">OH76DRAFT_1399267</name>
</gene>
<feature type="domain" description="DUF6533" evidence="2">
    <location>
        <begin position="55"/>
        <end position="100"/>
    </location>
</feature>
<feature type="transmembrane region" description="Helical" evidence="1">
    <location>
        <begin position="155"/>
        <end position="174"/>
    </location>
</feature>
<dbReference type="OrthoDB" id="3354157at2759"/>
<dbReference type="InterPro" id="IPR045340">
    <property type="entry name" value="DUF6533"/>
</dbReference>
<protein>
    <recommendedName>
        <fullName evidence="2">DUF6533 domain-containing protein</fullName>
    </recommendedName>
</protein>
<name>A0A371DLF9_9APHY</name>
<dbReference type="Proteomes" id="UP000256964">
    <property type="component" value="Unassembled WGS sequence"/>
</dbReference>
<feature type="transmembrane region" description="Helical" evidence="1">
    <location>
        <begin position="87"/>
        <end position="110"/>
    </location>
</feature>
<dbReference type="Pfam" id="PF20151">
    <property type="entry name" value="DUF6533"/>
    <property type="match status" value="1"/>
</dbReference>
<keyword evidence="1" id="KW-0472">Membrane</keyword>
<evidence type="ECO:0000313" key="4">
    <source>
        <dbReference type="Proteomes" id="UP000256964"/>
    </source>
</evidence>
<keyword evidence="4" id="KW-1185">Reference proteome</keyword>
<evidence type="ECO:0000313" key="3">
    <source>
        <dbReference type="EMBL" id="RDX53367.1"/>
    </source>
</evidence>
<dbReference type="AlphaFoldDB" id="A0A371DLF9"/>